<reference evidence="7 8" key="1">
    <citation type="journal article" date="2017" name="Curr. Biol.">
        <title>The Evolution of Venom by Co-option of Single-Copy Genes.</title>
        <authorList>
            <person name="Martinson E.O."/>
            <person name="Mrinalini"/>
            <person name="Kelkar Y.D."/>
            <person name="Chang C.H."/>
            <person name="Werren J.H."/>
        </authorList>
    </citation>
    <scope>NUCLEOTIDE SEQUENCE [LARGE SCALE GENOMIC DNA]</scope>
    <source>
        <strain evidence="7 8">Alberta</strain>
        <tissue evidence="7">Whole body</tissue>
    </source>
</reference>
<dbReference type="InterPro" id="IPR020846">
    <property type="entry name" value="MFS_dom"/>
</dbReference>
<proteinExistence type="predicted"/>
<dbReference type="STRING" id="543379.A0A232F2K1"/>
<feature type="transmembrane region" description="Helical" evidence="5">
    <location>
        <begin position="161"/>
        <end position="184"/>
    </location>
</feature>
<feature type="transmembrane region" description="Helical" evidence="5">
    <location>
        <begin position="226"/>
        <end position="249"/>
    </location>
</feature>
<dbReference type="Proteomes" id="UP000215335">
    <property type="component" value="Unassembled WGS sequence"/>
</dbReference>
<dbReference type="PANTHER" id="PTHR48021:SF46">
    <property type="entry name" value="MAJOR FACILITATOR SUPERFAMILY (MFS) PROFILE DOMAIN-CONTAINING PROTEIN"/>
    <property type="match status" value="1"/>
</dbReference>
<evidence type="ECO:0000256" key="1">
    <source>
        <dbReference type="ARBA" id="ARBA00004141"/>
    </source>
</evidence>
<keyword evidence="8" id="KW-1185">Reference proteome</keyword>
<keyword evidence="2 5" id="KW-0812">Transmembrane</keyword>
<dbReference type="InterPro" id="IPR005828">
    <property type="entry name" value="MFS_sugar_transport-like"/>
</dbReference>
<dbReference type="GO" id="GO:0016020">
    <property type="term" value="C:membrane"/>
    <property type="evidence" value="ECO:0007669"/>
    <property type="project" value="UniProtKB-SubCell"/>
</dbReference>
<gene>
    <name evidence="7" type="ORF">TSAR_016591</name>
</gene>
<dbReference type="OrthoDB" id="4142200at2759"/>
<dbReference type="SUPFAM" id="SSF103473">
    <property type="entry name" value="MFS general substrate transporter"/>
    <property type="match status" value="1"/>
</dbReference>
<feature type="transmembrane region" description="Helical" evidence="5">
    <location>
        <begin position="196"/>
        <end position="220"/>
    </location>
</feature>
<dbReference type="InterPro" id="IPR050549">
    <property type="entry name" value="MFS_Trehalose_Transporter"/>
</dbReference>
<comment type="subcellular location">
    <subcellularLocation>
        <location evidence="1">Membrane</location>
        <topology evidence="1">Multi-pass membrane protein</topology>
    </subcellularLocation>
</comment>
<feature type="transmembrane region" description="Helical" evidence="5">
    <location>
        <begin position="295"/>
        <end position="320"/>
    </location>
</feature>
<evidence type="ECO:0000256" key="4">
    <source>
        <dbReference type="ARBA" id="ARBA00023136"/>
    </source>
</evidence>
<dbReference type="AlphaFoldDB" id="A0A232F2K1"/>
<evidence type="ECO:0000256" key="2">
    <source>
        <dbReference type="ARBA" id="ARBA00022692"/>
    </source>
</evidence>
<evidence type="ECO:0000313" key="7">
    <source>
        <dbReference type="EMBL" id="OXU24812.1"/>
    </source>
</evidence>
<organism evidence="7 8">
    <name type="scientific">Trichomalopsis sarcophagae</name>
    <dbReference type="NCBI Taxonomy" id="543379"/>
    <lineage>
        <taxon>Eukaryota</taxon>
        <taxon>Metazoa</taxon>
        <taxon>Ecdysozoa</taxon>
        <taxon>Arthropoda</taxon>
        <taxon>Hexapoda</taxon>
        <taxon>Insecta</taxon>
        <taxon>Pterygota</taxon>
        <taxon>Neoptera</taxon>
        <taxon>Endopterygota</taxon>
        <taxon>Hymenoptera</taxon>
        <taxon>Apocrita</taxon>
        <taxon>Proctotrupomorpha</taxon>
        <taxon>Chalcidoidea</taxon>
        <taxon>Pteromalidae</taxon>
        <taxon>Pteromalinae</taxon>
        <taxon>Trichomalopsis</taxon>
    </lineage>
</organism>
<dbReference type="Gene3D" id="1.20.1250.20">
    <property type="entry name" value="MFS general substrate transporter like domains"/>
    <property type="match status" value="2"/>
</dbReference>
<feature type="transmembrane region" description="Helical" evidence="5">
    <location>
        <begin position="63"/>
        <end position="86"/>
    </location>
</feature>
<dbReference type="Pfam" id="PF00083">
    <property type="entry name" value="Sugar_tr"/>
    <property type="match status" value="1"/>
</dbReference>
<evidence type="ECO:0000259" key="6">
    <source>
        <dbReference type="PROSITE" id="PS50850"/>
    </source>
</evidence>
<feature type="transmembrane region" description="Helical" evidence="5">
    <location>
        <begin position="106"/>
        <end position="130"/>
    </location>
</feature>
<evidence type="ECO:0000256" key="3">
    <source>
        <dbReference type="ARBA" id="ARBA00022989"/>
    </source>
</evidence>
<protein>
    <recommendedName>
        <fullName evidence="6">Major facilitator superfamily (MFS) profile domain-containing protein</fullName>
    </recommendedName>
</protein>
<dbReference type="EMBL" id="NNAY01001188">
    <property type="protein sequence ID" value="OXU24812.1"/>
    <property type="molecule type" value="Genomic_DNA"/>
</dbReference>
<feature type="transmembrane region" description="Helical" evidence="5">
    <location>
        <begin position="137"/>
        <end position="155"/>
    </location>
</feature>
<accession>A0A232F2K1</accession>
<sequence>MRVGNLFPCLRGSDLQKDAQPVDKKLPLVSIIEDAAGITSEKPAIKELEIQENQQTCPERGGLWLQFAAAISASFAVMACGGYLGWTSPALPHLQGPNSEFPVTVYQGSWIASLYTLGGIIGSLLSPLLINRLGRKFSLLAFAIPQLAGWGLIIAARSYVILYVARFVAGIAHGGIYNVAVIYFAEIADKDIRGAFGTLLKMCTNLGGLFVTTAGAYLPYDKLNLVSLLLPLVFVSTFIFMPESPYFFLIQNREDRATRSLMQLRRLKRPESVKKDIDAMRDAYSLEADVSMITWLPIAALIVYEIMVALGIGTIPYVILGEIFPTNVKGPAVAAGIIIGSIFAFVVGLGFQALNKVAGIHSTFWFFSGCCAAGTLWVYIITPETKGKTLEEIQAIFNPPRERQARSQDGVA</sequence>
<comment type="caution">
    <text evidence="7">The sequence shown here is derived from an EMBL/GenBank/DDBJ whole genome shotgun (WGS) entry which is preliminary data.</text>
</comment>
<evidence type="ECO:0000313" key="8">
    <source>
        <dbReference type="Proteomes" id="UP000215335"/>
    </source>
</evidence>
<keyword evidence="4 5" id="KW-0472">Membrane</keyword>
<dbReference type="PANTHER" id="PTHR48021">
    <property type="match status" value="1"/>
</dbReference>
<dbReference type="GO" id="GO:0022857">
    <property type="term" value="F:transmembrane transporter activity"/>
    <property type="evidence" value="ECO:0007669"/>
    <property type="project" value="InterPro"/>
</dbReference>
<dbReference type="InterPro" id="IPR005829">
    <property type="entry name" value="Sugar_transporter_CS"/>
</dbReference>
<evidence type="ECO:0000256" key="5">
    <source>
        <dbReference type="SAM" id="Phobius"/>
    </source>
</evidence>
<feature type="transmembrane region" description="Helical" evidence="5">
    <location>
        <begin position="332"/>
        <end position="351"/>
    </location>
</feature>
<feature type="domain" description="Major facilitator superfamily (MFS) profile" evidence="6">
    <location>
        <begin position="69"/>
        <end position="412"/>
    </location>
</feature>
<keyword evidence="3 5" id="KW-1133">Transmembrane helix</keyword>
<dbReference type="PROSITE" id="PS50850">
    <property type="entry name" value="MFS"/>
    <property type="match status" value="1"/>
</dbReference>
<name>A0A232F2K1_9HYME</name>
<dbReference type="PROSITE" id="PS00217">
    <property type="entry name" value="SUGAR_TRANSPORT_2"/>
    <property type="match status" value="1"/>
</dbReference>
<feature type="transmembrane region" description="Helical" evidence="5">
    <location>
        <begin position="363"/>
        <end position="382"/>
    </location>
</feature>
<dbReference type="InterPro" id="IPR036259">
    <property type="entry name" value="MFS_trans_sf"/>
</dbReference>